<keyword evidence="9" id="KW-1185">Reference proteome</keyword>
<organism evidence="8">
    <name type="scientific">Darwinula stevensoni</name>
    <dbReference type="NCBI Taxonomy" id="69355"/>
    <lineage>
        <taxon>Eukaryota</taxon>
        <taxon>Metazoa</taxon>
        <taxon>Ecdysozoa</taxon>
        <taxon>Arthropoda</taxon>
        <taxon>Crustacea</taxon>
        <taxon>Oligostraca</taxon>
        <taxon>Ostracoda</taxon>
        <taxon>Podocopa</taxon>
        <taxon>Podocopida</taxon>
        <taxon>Darwinulocopina</taxon>
        <taxon>Darwinuloidea</taxon>
        <taxon>Darwinulidae</taxon>
        <taxon>Darwinula</taxon>
    </lineage>
</organism>
<feature type="domain" description="ZZ-type" evidence="7">
    <location>
        <begin position="72"/>
        <end position="123"/>
    </location>
</feature>
<evidence type="ECO:0000259" key="7">
    <source>
        <dbReference type="PROSITE" id="PS50135"/>
    </source>
</evidence>
<evidence type="ECO:0000256" key="5">
    <source>
        <dbReference type="SAM" id="Coils"/>
    </source>
</evidence>
<dbReference type="CDD" id="cd02340">
    <property type="entry name" value="ZZ_NBR1_like"/>
    <property type="match status" value="3"/>
</dbReference>
<sequence length="287" mass="32626">MRDVHTDVRCDSCRGPVRGSRYKCLQCRDFNLCSTCEASGTKHSQHSFIRLPSRMSDVRLTPDLDGIIGAIHPGVTCSSCSNGVKGGRFKCLVCPQYDLCSKCEQSRELHFHHPMIRFAKPSSIAFTLANVLPDGVFCSECGGKIVEYRYKCLKCQDFDLCMTCEAASKHLQHRMLRIPSKPEIGGTNEDWEKTRRKSENSSAKRTTPRQGESPRIILKERSIEMENAHRTKPLESELHQLREQQLAELHEMKNAAIEEEAKMRSLEHDQRMAILTAIYDRIVNASL</sequence>
<dbReference type="SMART" id="SM00291">
    <property type="entry name" value="ZnF_ZZ"/>
    <property type="match status" value="3"/>
</dbReference>
<dbReference type="PANTHER" id="PTHR15090">
    <property type="entry name" value="SEQUESTOSOME 1-RELATED"/>
    <property type="match status" value="1"/>
</dbReference>
<evidence type="ECO:0000313" key="8">
    <source>
        <dbReference type="EMBL" id="CAD7250913.1"/>
    </source>
</evidence>
<dbReference type="Gene3D" id="3.30.60.90">
    <property type="match status" value="3"/>
</dbReference>
<dbReference type="GO" id="GO:0044753">
    <property type="term" value="C:amphisome"/>
    <property type="evidence" value="ECO:0007669"/>
    <property type="project" value="TreeGrafter"/>
</dbReference>
<dbReference type="InterPro" id="IPR052260">
    <property type="entry name" value="Autophagy_Rcpt_SigReg"/>
</dbReference>
<evidence type="ECO:0000313" key="9">
    <source>
        <dbReference type="Proteomes" id="UP000677054"/>
    </source>
</evidence>
<dbReference type="InterPro" id="IPR000433">
    <property type="entry name" value="Znf_ZZ"/>
</dbReference>
<feature type="compositionally biased region" description="Basic and acidic residues" evidence="6">
    <location>
        <begin position="190"/>
        <end position="199"/>
    </location>
</feature>
<dbReference type="GO" id="GO:0005080">
    <property type="term" value="F:protein kinase C binding"/>
    <property type="evidence" value="ECO:0007669"/>
    <property type="project" value="TreeGrafter"/>
</dbReference>
<dbReference type="PROSITE" id="PS01357">
    <property type="entry name" value="ZF_ZZ_1"/>
    <property type="match status" value="2"/>
</dbReference>
<keyword evidence="1" id="KW-0479">Metal-binding</keyword>
<evidence type="ECO:0000256" key="4">
    <source>
        <dbReference type="PROSITE-ProRule" id="PRU00228"/>
    </source>
</evidence>
<keyword evidence="3" id="KW-0862">Zinc</keyword>
<keyword evidence="5" id="KW-0175">Coiled coil</keyword>
<feature type="domain" description="ZZ-type" evidence="7">
    <location>
        <begin position="5"/>
        <end position="56"/>
    </location>
</feature>
<feature type="compositionally biased region" description="Polar residues" evidence="6">
    <location>
        <begin position="200"/>
        <end position="210"/>
    </location>
</feature>
<evidence type="ECO:0000256" key="3">
    <source>
        <dbReference type="ARBA" id="ARBA00022833"/>
    </source>
</evidence>
<dbReference type="Proteomes" id="UP000677054">
    <property type="component" value="Unassembled WGS sequence"/>
</dbReference>
<dbReference type="PROSITE" id="PS50135">
    <property type="entry name" value="ZF_ZZ_2"/>
    <property type="match status" value="3"/>
</dbReference>
<dbReference type="Pfam" id="PF00569">
    <property type="entry name" value="ZZ"/>
    <property type="match status" value="3"/>
</dbReference>
<dbReference type="EMBL" id="CAJPEV010003144">
    <property type="protein sequence ID" value="CAG0899056.1"/>
    <property type="molecule type" value="Genomic_DNA"/>
</dbReference>
<proteinExistence type="predicted"/>
<reference evidence="8" key="1">
    <citation type="submission" date="2020-11" db="EMBL/GenBank/DDBJ databases">
        <authorList>
            <person name="Tran Van P."/>
        </authorList>
    </citation>
    <scope>NUCLEOTIDE SEQUENCE</scope>
</reference>
<dbReference type="GO" id="GO:0016235">
    <property type="term" value="C:aggresome"/>
    <property type="evidence" value="ECO:0007669"/>
    <property type="project" value="TreeGrafter"/>
</dbReference>
<evidence type="ECO:0000256" key="6">
    <source>
        <dbReference type="SAM" id="MobiDB-lite"/>
    </source>
</evidence>
<feature type="domain" description="ZZ-type" evidence="7">
    <location>
        <begin position="133"/>
        <end position="183"/>
    </location>
</feature>
<feature type="coiled-coil region" evidence="5">
    <location>
        <begin position="242"/>
        <end position="269"/>
    </location>
</feature>
<evidence type="ECO:0000256" key="2">
    <source>
        <dbReference type="ARBA" id="ARBA00022771"/>
    </source>
</evidence>
<keyword evidence="2 4" id="KW-0863">Zinc-finger</keyword>
<dbReference type="EMBL" id="LR902661">
    <property type="protein sequence ID" value="CAD7250913.1"/>
    <property type="molecule type" value="Genomic_DNA"/>
</dbReference>
<dbReference type="InterPro" id="IPR043145">
    <property type="entry name" value="Znf_ZZ_sf"/>
</dbReference>
<accession>A0A7R9AB55</accession>
<dbReference type="GO" id="GO:0070530">
    <property type="term" value="F:K63-linked polyubiquitin modification-dependent protein binding"/>
    <property type="evidence" value="ECO:0007669"/>
    <property type="project" value="TreeGrafter"/>
</dbReference>
<gene>
    <name evidence="8" type="ORF">DSTB1V02_LOCUS10682</name>
</gene>
<evidence type="ECO:0000256" key="1">
    <source>
        <dbReference type="ARBA" id="ARBA00022723"/>
    </source>
</evidence>
<dbReference type="GO" id="GO:0007032">
    <property type="term" value="P:endosome organization"/>
    <property type="evidence" value="ECO:0007669"/>
    <property type="project" value="TreeGrafter"/>
</dbReference>
<dbReference type="GO" id="GO:0008270">
    <property type="term" value="F:zinc ion binding"/>
    <property type="evidence" value="ECO:0007669"/>
    <property type="project" value="UniProtKB-KW"/>
</dbReference>
<dbReference type="PANTHER" id="PTHR15090:SF0">
    <property type="entry name" value="SEQUESTOSOME-1"/>
    <property type="match status" value="1"/>
</dbReference>
<name>A0A7R9AB55_9CRUS</name>
<dbReference type="GO" id="GO:0035973">
    <property type="term" value="P:aggrephagy"/>
    <property type="evidence" value="ECO:0007669"/>
    <property type="project" value="TreeGrafter"/>
</dbReference>
<protein>
    <recommendedName>
        <fullName evidence="7">ZZ-type domain-containing protein</fullName>
    </recommendedName>
</protein>
<feature type="region of interest" description="Disordered" evidence="6">
    <location>
        <begin position="180"/>
        <end position="214"/>
    </location>
</feature>
<dbReference type="SUPFAM" id="SSF57850">
    <property type="entry name" value="RING/U-box"/>
    <property type="match status" value="3"/>
</dbReference>
<dbReference type="OrthoDB" id="2122982at2759"/>
<dbReference type="GO" id="GO:0000423">
    <property type="term" value="P:mitophagy"/>
    <property type="evidence" value="ECO:0007669"/>
    <property type="project" value="TreeGrafter"/>
</dbReference>
<dbReference type="AlphaFoldDB" id="A0A7R9AB55"/>